<keyword evidence="1" id="KW-0812">Transmembrane</keyword>
<evidence type="ECO:0000313" key="2">
    <source>
        <dbReference type="EMBL" id="SFQ39183.1"/>
    </source>
</evidence>
<dbReference type="OrthoDB" id="9915242at2"/>
<protein>
    <submittedName>
        <fullName evidence="2">Uncharacterized protein</fullName>
    </submittedName>
</protein>
<dbReference type="Proteomes" id="UP000199136">
    <property type="component" value="Unassembled WGS sequence"/>
</dbReference>
<organism evidence="2 3">
    <name type="scientific">Desemzia incerta</name>
    <dbReference type="NCBI Taxonomy" id="82801"/>
    <lineage>
        <taxon>Bacteria</taxon>
        <taxon>Bacillati</taxon>
        <taxon>Bacillota</taxon>
        <taxon>Bacilli</taxon>
        <taxon>Lactobacillales</taxon>
        <taxon>Carnobacteriaceae</taxon>
        <taxon>Desemzia</taxon>
    </lineage>
</organism>
<reference evidence="2 3" key="1">
    <citation type="submission" date="2016-10" db="EMBL/GenBank/DDBJ databases">
        <authorList>
            <person name="de Groot N.N."/>
        </authorList>
    </citation>
    <scope>NUCLEOTIDE SEQUENCE [LARGE SCALE GENOMIC DNA]</scope>
    <source>
        <strain evidence="2 3">DSM 20581</strain>
    </source>
</reference>
<keyword evidence="3" id="KW-1185">Reference proteome</keyword>
<dbReference type="STRING" id="82801.SAMN04488506_1793"/>
<dbReference type="EMBL" id="FOXW01000006">
    <property type="protein sequence ID" value="SFQ39183.1"/>
    <property type="molecule type" value="Genomic_DNA"/>
</dbReference>
<name>A0A1I5Y4P9_9LACT</name>
<keyword evidence="1" id="KW-1133">Transmembrane helix</keyword>
<feature type="transmembrane region" description="Helical" evidence="1">
    <location>
        <begin position="18"/>
        <end position="46"/>
    </location>
</feature>
<accession>A0A1I5Y4P9</accession>
<sequence length="59" mass="7093">MNIVEIVEYDYAGGLFDIVMLILVNLYHLLPIFILLFIARVLWLIYKLEKRKHDEKDDI</sequence>
<evidence type="ECO:0000256" key="1">
    <source>
        <dbReference type="SAM" id="Phobius"/>
    </source>
</evidence>
<gene>
    <name evidence="2" type="ORF">SAMN04488506_1793</name>
</gene>
<dbReference type="AlphaFoldDB" id="A0A1I5Y4P9"/>
<proteinExistence type="predicted"/>
<dbReference type="RefSeq" id="WP_092480821.1">
    <property type="nucleotide sequence ID" value="NZ_FOXW01000006.1"/>
</dbReference>
<keyword evidence="1" id="KW-0472">Membrane</keyword>
<evidence type="ECO:0000313" key="3">
    <source>
        <dbReference type="Proteomes" id="UP000199136"/>
    </source>
</evidence>